<organism evidence="2 3">
    <name type="scientific">Cylicocyclus nassatus</name>
    <name type="common">Nematode worm</name>
    <dbReference type="NCBI Taxonomy" id="53992"/>
    <lineage>
        <taxon>Eukaryota</taxon>
        <taxon>Metazoa</taxon>
        <taxon>Ecdysozoa</taxon>
        <taxon>Nematoda</taxon>
        <taxon>Chromadorea</taxon>
        <taxon>Rhabditida</taxon>
        <taxon>Rhabditina</taxon>
        <taxon>Rhabditomorpha</taxon>
        <taxon>Strongyloidea</taxon>
        <taxon>Strongylidae</taxon>
        <taxon>Cylicocyclus</taxon>
    </lineage>
</organism>
<dbReference type="EMBL" id="CATQJL010000112">
    <property type="protein sequence ID" value="CAJ0595238.1"/>
    <property type="molecule type" value="Genomic_DNA"/>
</dbReference>
<proteinExistence type="predicted"/>
<evidence type="ECO:0000313" key="3">
    <source>
        <dbReference type="Proteomes" id="UP001176961"/>
    </source>
</evidence>
<sequence>MIKPNCGVLKDASKSANTLAVAPRKRGRPRKRDYDEVSNVINTKKEPADETYNIPTLAMRSHPRGCAKKRRTISSLSSTGNCTPNGRRLSGAVSECSPAAGSLASANVSLSTTDLKSSRLSAADVEMVDVQEIWDYYIARAEYHSILSKCNLKCPRSRGRHLGRKAIVEKIQHLKRIEQSLKKGVKQITTYEFFNYVNPLCPGLNDVTTDIFLISCTKEKIFRKDFLSRIVVPCKGHQQEAPVLYYPVPPEVEKNAVDVYLVVKVYTEQKYHFIGSARRMGRSRGDHEEDIKEAPVVKKLLYGVRKVARKISSGVYPDFGNHTVVLVNNETDGLDGITFNISDEKWMTNVTQLDLLARIGHKLCSMGPIGLINFGISDEHVDFDWTAVEKVMDARFKRKTELLKSSELTVWYHNKKNNVLDEPPTTARESPSSDKENRVRVSPRKSPRSPRANTIVKLSPKKNGQLSVLSSQGPMLPDDDVLDRVPGTICPFTGRKFAQVEDLEEYLCTTYPALKFEKSSWNASFLHFLVSSVVTRSIWENPKVPKKERRSTSVISPERKVIHAPPPEVPVKKKYELPKAQMIPYGEMSFVPPTYSQVPGPSCTKVYHSVIEDTCDWKGHLSERNIRDYIDDTPQEKEFMILHNKFRAKFRHLIVGTKLTLDFYTRFVETCGAEMKKKRIRAHCVARLTRLVQQDKMTPTNMATLTQKLYELGPNE</sequence>
<protein>
    <submittedName>
        <fullName evidence="2">Uncharacterized protein</fullName>
    </submittedName>
</protein>
<dbReference type="AlphaFoldDB" id="A0AA36GNC8"/>
<evidence type="ECO:0000256" key="1">
    <source>
        <dbReference type="SAM" id="MobiDB-lite"/>
    </source>
</evidence>
<comment type="caution">
    <text evidence="2">The sequence shown here is derived from an EMBL/GenBank/DDBJ whole genome shotgun (WGS) entry which is preliminary data.</text>
</comment>
<feature type="region of interest" description="Disordered" evidence="1">
    <location>
        <begin position="13"/>
        <end position="33"/>
    </location>
</feature>
<name>A0AA36GNC8_CYLNA</name>
<gene>
    <name evidence="2" type="ORF">CYNAS_LOCUS7221</name>
</gene>
<dbReference type="Proteomes" id="UP001176961">
    <property type="component" value="Unassembled WGS sequence"/>
</dbReference>
<keyword evidence="3" id="KW-1185">Reference proteome</keyword>
<reference evidence="2" key="1">
    <citation type="submission" date="2023-07" db="EMBL/GenBank/DDBJ databases">
        <authorList>
            <consortium name="CYATHOMIX"/>
        </authorList>
    </citation>
    <scope>NUCLEOTIDE SEQUENCE</scope>
    <source>
        <strain evidence="2">N/A</strain>
    </source>
</reference>
<accession>A0AA36GNC8</accession>
<feature type="region of interest" description="Disordered" evidence="1">
    <location>
        <begin position="419"/>
        <end position="453"/>
    </location>
</feature>
<evidence type="ECO:0000313" key="2">
    <source>
        <dbReference type="EMBL" id="CAJ0595238.1"/>
    </source>
</evidence>